<feature type="transmembrane region" description="Helical" evidence="2">
    <location>
        <begin position="100"/>
        <end position="118"/>
    </location>
</feature>
<feature type="transmembrane region" description="Helical" evidence="2">
    <location>
        <begin position="12"/>
        <end position="32"/>
    </location>
</feature>
<gene>
    <name evidence="4" type="ORF">HMN09_01142100</name>
</gene>
<dbReference type="Proteomes" id="UP000613580">
    <property type="component" value="Unassembled WGS sequence"/>
</dbReference>
<organism evidence="4 5">
    <name type="scientific">Mycena chlorophos</name>
    <name type="common">Agaric fungus</name>
    <name type="synonym">Agaricus chlorophos</name>
    <dbReference type="NCBI Taxonomy" id="658473"/>
    <lineage>
        <taxon>Eukaryota</taxon>
        <taxon>Fungi</taxon>
        <taxon>Dikarya</taxon>
        <taxon>Basidiomycota</taxon>
        <taxon>Agaricomycotina</taxon>
        <taxon>Agaricomycetes</taxon>
        <taxon>Agaricomycetidae</taxon>
        <taxon>Agaricales</taxon>
        <taxon>Marasmiineae</taxon>
        <taxon>Mycenaceae</taxon>
        <taxon>Mycena</taxon>
    </lineage>
</organism>
<comment type="caution">
    <text evidence="4">The sequence shown here is derived from an EMBL/GenBank/DDBJ whole genome shotgun (WGS) entry which is preliminary data.</text>
</comment>
<feature type="transmembrane region" description="Helical" evidence="2">
    <location>
        <begin position="170"/>
        <end position="192"/>
    </location>
</feature>
<keyword evidence="5" id="KW-1185">Reference proteome</keyword>
<evidence type="ECO:0000313" key="5">
    <source>
        <dbReference type="Proteomes" id="UP000613580"/>
    </source>
</evidence>
<proteinExistence type="predicted"/>
<name>A0A8H6VU79_MYCCL</name>
<evidence type="ECO:0000313" key="4">
    <source>
        <dbReference type="EMBL" id="KAF7294137.1"/>
    </source>
</evidence>
<feature type="transmembrane region" description="Helical" evidence="2">
    <location>
        <begin position="44"/>
        <end position="67"/>
    </location>
</feature>
<protein>
    <recommendedName>
        <fullName evidence="3">DUF6534 domain-containing protein</fullName>
    </recommendedName>
</protein>
<evidence type="ECO:0000256" key="2">
    <source>
        <dbReference type="SAM" id="Phobius"/>
    </source>
</evidence>
<sequence length="345" mass="37525">MSTELALGPHFIGMVLAMIFYGVSIAQTFAYFRAYGADPRLMKAIVFLLLYANASTQSLCLIILSVLDTAQVSLVAASLYEYAVRWRGNEAMLQYVSHPFIASMGITCVVAFTVQMIYAYRIWRLSGRNAYLTTAIVALAFVALASSAAMAGKILRNPRWDEARVNDVPAGLILASTVMCDLLIAFSQVWLFQRHRLARLEGEPTTKAGPFSLRRSGSLSSPAATEAGCASPPRNTTNTGSWMRLGSQAEAPDNGSCGKLGPLITTLSVLVINVGLLTSFDATLFVALFLACPQTGVYLVPYILLSNCYVNSFLSILNSRRVLRDLVENPELRFPVTFDFALDAG</sequence>
<feature type="region of interest" description="Disordered" evidence="1">
    <location>
        <begin position="208"/>
        <end position="242"/>
    </location>
</feature>
<evidence type="ECO:0000256" key="1">
    <source>
        <dbReference type="SAM" id="MobiDB-lite"/>
    </source>
</evidence>
<reference evidence="4" key="1">
    <citation type="submission" date="2020-05" db="EMBL/GenBank/DDBJ databases">
        <title>Mycena genomes resolve the evolution of fungal bioluminescence.</title>
        <authorList>
            <person name="Tsai I.J."/>
        </authorList>
    </citation>
    <scope>NUCLEOTIDE SEQUENCE</scope>
    <source>
        <strain evidence="4">110903Hualien_Pintung</strain>
    </source>
</reference>
<dbReference type="Pfam" id="PF20152">
    <property type="entry name" value="DUF6534"/>
    <property type="match status" value="1"/>
</dbReference>
<dbReference type="AlphaFoldDB" id="A0A8H6VU79"/>
<feature type="domain" description="DUF6534" evidence="3">
    <location>
        <begin position="263"/>
        <end position="321"/>
    </location>
</feature>
<feature type="transmembrane region" description="Helical" evidence="2">
    <location>
        <begin position="297"/>
        <end position="317"/>
    </location>
</feature>
<keyword evidence="2" id="KW-0472">Membrane</keyword>
<keyword evidence="2" id="KW-0812">Transmembrane</keyword>
<evidence type="ECO:0000259" key="3">
    <source>
        <dbReference type="Pfam" id="PF20152"/>
    </source>
</evidence>
<dbReference type="EMBL" id="JACAZE010000019">
    <property type="protein sequence ID" value="KAF7294137.1"/>
    <property type="molecule type" value="Genomic_DNA"/>
</dbReference>
<dbReference type="PANTHER" id="PTHR40465:SF1">
    <property type="entry name" value="DUF6534 DOMAIN-CONTAINING PROTEIN"/>
    <property type="match status" value="1"/>
</dbReference>
<feature type="transmembrane region" description="Helical" evidence="2">
    <location>
        <begin position="130"/>
        <end position="150"/>
    </location>
</feature>
<keyword evidence="2" id="KW-1133">Transmembrane helix</keyword>
<accession>A0A8H6VU79</accession>
<feature type="transmembrane region" description="Helical" evidence="2">
    <location>
        <begin position="269"/>
        <end position="291"/>
    </location>
</feature>
<dbReference type="OrthoDB" id="2971182at2759"/>
<dbReference type="InterPro" id="IPR045339">
    <property type="entry name" value="DUF6534"/>
</dbReference>
<dbReference type="PANTHER" id="PTHR40465">
    <property type="entry name" value="CHROMOSOME 1, WHOLE GENOME SHOTGUN SEQUENCE"/>
    <property type="match status" value="1"/>
</dbReference>